<gene>
    <name evidence="1" type="ORF">S03H2_59859</name>
</gene>
<dbReference type="AlphaFoldDB" id="X1ISZ0"/>
<dbReference type="EMBL" id="BARU01038520">
    <property type="protein sequence ID" value="GAH85546.1"/>
    <property type="molecule type" value="Genomic_DNA"/>
</dbReference>
<name>X1ISZ0_9ZZZZ</name>
<dbReference type="GO" id="GO:0003676">
    <property type="term" value="F:nucleic acid binding"/>
    <property type="evidence" value="ECO:0007669"/>
    <property type="project" value="InterPro"/>
</dbReference>
<dbReference type="InterPro" id="IPR011856">
    <property type="entry name" value="tRNA_endonuc-like_dom_sf"/>
</dbReference>
<feature type="non-terminal residue" evidence="1">
    <location>
        <position position="72"/>
    </location>
</feature>
<comment type="caution">
    <text evidence="1">The sequence shown here is derived from an EMBL/GenBank/DDBJ whole genome shotgun (WGS) entry which is preliminary data.</text>
</comment>
<accession>X1ISZ0</accession>
<evidence type="ECO:0008006" key="2">
    <source>
        <dbReference type="Google" id="ProtNLM"/>
    </source>
</evidence>
<protein>
    <recommendedName>
        <fullName evidence="2">PD(D/E)XK endonuclease domain-containing protein</fullName>
    </recommendedName>
</protein>
<reference evidence="1" key="1">
    <citation type="journal article" date="2014" name="Front. Microbiol.">
        <title>High frequency of phylogenetically diverse reductive dehalogenase-homologous genes in deep subseafloor sedimentary metagenomes.</title>
        <authorList>
            <person name="Kawai M."/>
            <person name="Futagami T."/>
            <person name="Toyoda A."/>
            <person name="Takaki Y."/>
            <person name="Nishi S."/>
            <person name="Hori S."/>
            <person name="Arai W."/>
            <person name="Tsubouchi T."/>
            <person name="Morono Y."/>
            <person name="Uchiyama I."/>
            <person name="Ito T."/>
            <person name="Fujiyama A."/>
            <person name="Inagaki F."/>
            <person name="Takami H."/>
        </authorList>
    </citation>
    <scope>NUCLEOTIDE SEQUENCE</scope>
    <source>
        <strain evidence="1">Expedition CK06-06</strain>
    </source>
</reference>
<dbReference type="Gene3D" id="3.40.1350.10">
    <property type="match status" value="1"/>
</dbReference>
<evidence type="ECO:0000313" key="1">
    <source>
        <dbReference type="EMBL" id="GAH85546.1"/>
    </source>
</evidence>
<proteinExistence type="predicted"/>
<organism evidence="1">
    <name type="scientific">marine sediment metagenome</name>
    <dbReference type="NCBI Taxonomy" id="412755"/>
    <lineage>
        <taxon>unclassified sequences</taxon>
        <taxon>metagenomes</taxon>
        <taxon>ecological metagenomes</taxon>
    </lineage>
</organism>
<sequence>MTTPVAKDILGLAAEFAVASELCRRNIYAQLTLGLRKRTDLLIETERGMLRVQVKGKQAREWPGVKGIYGEV</sequence>